<dbReference type="AlphaFoldDB" id="A0A0X8JI38"/>
<protein>
    <recommendedName>
        <fullName evidence="3">DUF4851 domain-containing protein</fullName>
    </recommendedName>
</protein>
<dbReference type="Pfam" id="PF16143">
    <property type="entry name" value="DUF4851"/>
    <property type="match status" value="1"/>
</dbReference>
<keyword evidence="2" id="KW-1185">Reference proteome</keyword>
<dbReference type="KEGG" id="dfi:AXF13_03380"/>
<dbReference type="RefSeq" id="WP_062251644.1">
    <property type="nucleotide sequence ID" value="NZ_CP014229.1"/>
</dbReference>
<organism evidence="1 2">
    <name type="scientific">Desulfovibrio fairfieldensis</name>
    <dbReference type="NCBI Taxonomy" id="44742"/>
    <lineage>
        <taxon>Bacteria</taxon>
        <taxon>Pseudomonadati</taxon>
        <taxon>Thermodesulfobacteriota</taxon>
        <taxon>Desulfovibrionia</taxon>
        <taxon>Desulfovibrionales</taxon>
        <taxon>Desulfovibrionaceae</taxon>
        <taxon>Desulfovibrio</taxon>
    </lineage>
</organism>
<name>A0A0X8JI38_9BACT</name>
<dbReference type="EMBL" id="CP014229">
    <property type="protein sequence ID" value="AMD89228.1"/>
    <property type="molecule type" value="Genomic_DNA"/>
</dbReference>
<accession>A0A0X8JI38</accession>
<gene>
    <name evidence="1" type="ORF">AXF13_03380</name>
</gene>
<evidence type="ECO:0008006" key="3">
    <source>
        <dbReference type="Google" id="ProtNLM"/>
    </source>
</evidence>
<proteinExistence type="predicted"/>
<evidence type="ECO:0000313" key="1">
    <source>
        <dbReference type="EMBL" id="AMD89228.1"/>
    </source>
</evidence>
<dbReference type="Proteomes" id="UP000069241">
    <property type="component" value="Chromosome"/>
</dbReference>
<sequence>MARLVLILLIPLVCLAAIIYKLAKARRVVSADDMLISAYAPSLAVRCREDFDLLDARRTRIFPRLSARIMRTYPANVWYGLYANGAGNEACPPARMIVILAFTSGTLSWASDAVTGVVGLHHVNLRYDELEGTGTTVLPTAENDPWFNAHESEPWSRGSLAYRMIFLTKKNKLKIIVDYREPDMRARPGVPLAEDDSVPQDFVERAQASFRLIRGSGEAPLPGGSGTLPFSPPEVDDKLLADMTGMLLRKQSFFEYLSLFADDVREIISYFRR</sequence>
<dbReference type="InterPro" id="IPR032323">
    <property type="entry name" value="DUF4851"/>
</dbReference>
<reference evidence="2" key="1">
    <citation type="submission" date="2016-02" db="EMBL/GenBank/DDBJ databases">
        <authorList>
            <person name="Holder M.E."/>
            <person name="Ajami N.J."/>
            <person name="Petrosino J.F."/>
        </authorList>
    </citation>
    <scope>NUCLEOTIDE SEQUENCE [LARGE SCALE GENOMIC DNA]</scope>
    <source>
        <strain evidence="2">CCUG 45958</strain>
    </source>
</reference>
<evidence type="ECO:0000313" key="2">
    <source>
        <dbReference type="Proteomes" id="UP000069241"/>
    </source>
</evidence>